<accession>A0ABX6QPK1</accession>
<keyword evidence="3" id="KW-1185">Reference proteome</keyword>
<feature type="compositionally biased region" description="Low complexity" evidence="1">
    <location>
        <begin position="1"/>
        <end position="10"/>
    </location>
</feature>
<evidence type="ECO:0000313" key="3">
    <source>
        <dbReference type="Proteomes" id="UP000308530"/>
    </source>
</evidence>
<feature type="region of interest" description="Disordered" evidence="1">
    <location>
        <begin position="1"/>
        <end position="49"/>
    </location>
</feature>
<sequence length="208" mass="23137">MPARQTPTSDTRPRPPSPRPAAKTRPKADLKSAEKKARKTRAQSDPAMESGMELLLRSLIRHNGGPPNCASADCRRHRRCMKPMRRVTGRTASSSQETYSVPPCIGTMRFSDIAAVHQELETPLRNLANSPLVPVHEWEIEDAGEFSANVDVIVDYLCAIVDRDDPFCGGDLRAWKALRRKARLVLKKRMAEEALRKEAAIAITGDEV</sequence>
<evidence type="ECO:0000313" key="2">
    <source>
        <dbReference type="EMBL" id="QLF70538.1"/>
    </source>
</evidence>
<dbReference type="RefSeq" id="WP_138286093.1">
    <property type="nucleotide sequence ID" value="NZ_CP058350.1"/>
</dbReference>
<gene>
    <name evidence="2" type="ORF">FE840_013895</name>
</gene>
<evidence type="ECO:0000256" key="1">
    <source>
        <dbReference type="SAM" id="MobiDB-lite"/>
    </source>
</evidence>
<protein>
    <submittedName>
        <fullName evidence="2">Uncharacterized protein</fullName>
    </submittedName>
</protein>
<proteinExistence type="predicted"/>
<feature type="compositionally biased region" description="Basic and acidic residues" evidence="1">
    <location>
        <begin position="26"/>
        <end position="35"/>
    </location>
</feature>
<dbReference type="EMBL" id="CP058350">
    <property type="protein sequence ID" value="QLF70538.1"/>
    <property type="molecule type" value="Genomic_DNA"/>
</dbReference>
<dbReference type="Proteomes" id="UP000308530">
    <property type="component" value="Chromosome"/>
</dbReference>
<organism evidence="2 3">
    <name type="scientific">Peteryoungia desertarenae</name>
    <dbReference type="NCBI Taxonomy" id="1813451"/>
    <lineage>
        <taxon>Bacteria</taxon>
        <taxon>Pseudomonadati</taxon>
        <taxon>Pseudomonadota</taxon>
        <taxon>Alphaproteobacteria</taxon>
        <taxon>Hyphomicrobiales</taxon>
        <taxon>Rhizobiaceae</taxon>
        <taxon>Peteryoungia</taxon>
    </lineage>
</organism>
<name>A0ABX6QPK1_9HYPH</name>
<reference evidence="2 3" key="1">
    <citation type="submission" date="2020-06" db="EMBL/GenBank/DDBJ databases">
        <title>Genome sequence of Rhizobium sp strain ADMK78.</title>
        <authorList>
            <person name="Rahi P."/>
        </authorList>
    </citation>
    <scope>NUCLEOTIDE SEQUENCE [LARGE SCALE GENOMIC DNA]</scope>
    <source>
        <strain evidence="2 3">ADMK78</strain>
    </source>
</reference>